<evidence type="ECO:0000256" key="7">
    <source>
        <dbReference type="SAM" id="MobiDB-lite"/>
    </source>
</evidence>
<dbReference type="Gene3D" id="1.10.30.10">
    <property type="entry name" value="High mobility group box domain"/>
    <property type="match status" value="1"/>
</dbReference>
<feature type="DNA-binding region" description="HMG box" evidence="6">
    <location>
        <begin position="53"/>
        <end position="122"/>
    </location>
</feature>
<feature type="compositionally biased region" description="Basic and acidic residues" evidence="7">
    <location>
        <begin position="152"/>
        <end position="161"/>
    </location>
</feature>
<keyword evidence="11" id="KW-1185">Reference proteome</keyword>
<feature type="domain" description="HMG box" evidence="8">
    <location>
        <begin position="53"/>
        <end position="122"/>
    </location>
</feature>
<dbReference type="Pfam" id="PF00505">
    <property type="entry name" value="HMG_box"/>
    <property type="match status" value="1"/>
</dbReference>
<accession>A0A167AQ41</accession>
<dbReference type="InterPro" id="IPR036910">
    <property type="entry name" value="HMG_box_dom_sf"/>
</dbReference>
<feature type="compositionally biased region" description="Basic residues" evidence="7">
    <location>
        <begin position="140"/>
        <end position="151"/>
    </location>
</feature>
<keyword evidence="3 6" id="KW-0238">DNA-binding</keyword>
<organism evidence="9 11">
    <name type="scientific">Metarhizium rileyi (strain RCEF 4871)</name>
    <name type="common">Nomuraea rileyi</name>
    <dbReference type="NCBI Taxonomy" id="1649241"/>
    <lineage>
        <taxon>Eukaryota</taxon>
        <taxon>Fungi</taxon>
        <taxon>Dikarya</taxon>
        <taxon>Ascomycota</taxon>
        <taxon>Pezizomycotina</taxon>
        <taxon>Sordariomycetes</taxon>
        <taxon>Hypocreomycetidae</taxon>
        <taxon>Hypocreales</taxon>
        <taxon>Clavicipitaceae</taxon>
        <taxon>Metarhizium</taxon>
    </lineage>
</organism>
<dbReference type="SMART" id="SM00398">
    <property type="entry name" value="HMG"/>
    <property type="match status" value="1"/>
</dbReference>
<evidence type="ECO:0000313" key="12">
    <source>
        <dbReference type="Proteomes" id="UP000317257"/>
    </source>
</evidence>
<comment type="caution">
    <text evidence="9">The sequence shown here is derived from an EMBL/GenBank/DDBJ whole genome shotgun (WGS) entry which is preliminary data.</text>
</comment>
<sequence>MATRNDSSTSEPLIETALSILAGQYGLARIDPEEYANRSAAERRRKADDEGKVSRPLNSFLLYRKAYQEVARRVLSNDQQQFASQIVGISWRLYEPEKVKNEFRALAKIDNQMHRKAFPDYKYTPTQGKKSKSGAPGSRKLSHSTKRRACRRFRDKEEDPHGTSGKKLRLNQVEALGHHQSDEGNINMSWWQQGPPGYTNIMMNYGGHHDRYEQPLASDSRYYDSQYPDVLDENSFSHMSTQPAQLTASPADYLGTESCIDPSLFSAPLEGIHIPRSVNRFLGFQPQETPAVPDFHPVTPEVNSGHPANPGYEVQEDWPVHHIVDERQNALVWHTAGEKISR</sequence>
<dbReference type="GO" id="GO:0005634">
    <property type="term" value="C:nucleus"/>
    <property type="evidence" value="ECO:0007669"/>
    <property type="project" value="UniProtKB-SubCell"/>
</dbReference>
<comment type="subcellular location">
    <subcellularLocation>
        <location evidence="1">Nucleus</location>
    </subcellularLocation>
</comment>
<evidence type="ECO:0000313" key="9">
    <source>
        <dbReference type="EMBL" id="OAA39159.1"/>
    </source>
</evidence>
<dbReference type="Proteomes" id="UP000317257">
    <property type="component" value="Unassembled WGS sequence"/>
</dbReference>
<reference evidence="9 11" key="1">
    <citation type="journal article" date="2016" name="Genome Biol. Evol.">
        <title>Divergent and convergent evolution of fungal pathogenicity.</title>
        <authorList>
            <person name="Shang Y."/>
            <person name="Xiao G."/>
            <person name="Zheng P."/>
            <person name="Cen K."/>
            <person name="Zhan S."/>
            <person name="Wang C."/>
        </authorList>
    </citation>
    <scope>NUCLEOTIDE SEQUENCE [LARGE SCALE GENOMIC DNA]</scope>
    <source>
        <strain evidence="9 11">RCEF 4871</strain>
    </source>
</reference>
<dbReference type="PROSITE" id="PS50118">
    <property type="entry name" value="HMG_BOX_2"/>
    <property type="match status" value="1"/>
</dbReference>
<reference evidence="10" key="3">
    <citation type="journal article" date="2019" name="Microbiol. Resour. Announc.">
        <title>Genome Sequence of Metarhizium rileyi, a Microbial Control Agent for Lepidoptera.</title>
        <authorList>
            <person name="Binneck E."/>
            <person name="Lastra C.C.L."/>
            <person name="Sosa-Gomez D.R."/>
        </authorList>
    </citation>
    <scope>NUCLEOTIDE SEQUENCE</scope>
    <source>
        <strain evidence="10">Cep018-CH2</strain>
    </source>
</reference>
<evidence type="ECO:0000256" key="2">
    <source>
        <dbReference type="ARBA" id="ARBA00023015"/>
    </source>
</evidence>
<evidence type="ECO:0000256" key="4">
    <source>
        <dbReference type="ARBA" id="ARBA00023163"/>
    </source>
</evidence>
<dbReference type="PANTHER" id="PTHR45803">
    <property type="entry name" value="SOX100B"/>
    <property type="match status" value="1"/>
</dbReference>
<keyword evidence="2" id="KW-0805">Transcription regulation</keyword>
<dbReference type="SUPFAM" id="SSF47095">
    <property type="entry name" value="HMG-box"/>
    <property type="match status" value="1"/>
</dbReference>
<dbReference type="AlphaFoldDB" id="A0A167AQ41"/>
<keyword evidence="4" id="KW-0804">Transcription</keyword>
<evidence type="ECO:0000256" key="3">
    <source>
        <dbReference type="ARBA" id="ARBA00023125"/>
    </source>
</evidence>
<accession>A0A5C6G879</accession>
<dbReference type="PANTHER" id="PTHR45803:SF5">
    <property type="entry name" value="SOX100B"/>
    <property type="match status" value="1"/>
</dbReference>
<dbReference type="OrthoDB" id="2307332at2759"/>
<protein>
    <submittedName>
        <fullName evidence="9">High mobility group, superfamily</fullName>
    </submittedName>
</protein>
<gene>
    <name evidence="10" type="ORF">ED733_005252</name>
    <name evidence="9" type="ORF">NOR_06419</name>
</gene>
<dbReference type="Proteomes" id="UP000243498">
    <property type="component" value="Unassembled WGS sequence"/>
</dbReference>
<evidence type="ECO:0000256" key="1">
    <source>
        <dbReference type="ARBA" id="ARBA00004123"/>
    </source>
</evidence>
<keyword evidence="5 6" id="KW-0539">Nucleus</keyword>
<evidence type="ECO:0000259" key="8">
    <source>
        <dbReference type="PROSITE" id="PS50118"/>
    </source>
</evidence>
<dbReference type="EMBL" id="AZHC01000023">
    <property type="protein sequence ID" value="OAA39159.1"/>
    <property type="molecule type" value="Genomic_DNA"/>
</dbReference>
<dbReference type="EMBL" id="SBHS01000014">
    <property type="protein sequence ID" value="TWU73972.1"/>
    <property type="molecule type" value="Genomic_DNA"/>
</dbReference>
<reference evidence="12" key="2">
    <citation type="submission" date="2018-12" db="EMBL/GenBank/DDBJ databases">
        <title>The complete genome of Metarhizium rileyi, a key fungal pathogen of Lepidoptera.</title>
        <authorList>
            <person name="Binneck E."/>
            <person name="Lastra C.C.L."/>
            <person name="Sosa-Gomez D.R."/>
        </authorList>
    </citation>
    <scope>NUCLEOTIDE SEQUENCE [LARGE SCALE GENOMIC DNA]</scope>
    <source>
        <strain evidence="12">Cep018-CH2</strain>
    </source>
</reference>
<evidence type="ECO:0000256" key="5">
    <source>
        <dbReference type="ARBA" id="ARBA00023242"/>
    </source>
</evidence>
<dbReference type="CDD" id="cd01389">
    <property type="entry name" value="HMG-box_ROX1-like"/>
    <property type="match status" value="1"/>
</dbReference>
<dbReference type="InterPro" id="IPR009071">
    <property type="entry name" value="HMG_box_dom"/>
</dbReference>
<proteinExistence type="predicted"/>
<evidence type="ECO:0000313" key="10">
    <source>
        <dbReference type="EMBL" id="TWU73972.1"/>
    </source>
</evidence>
<dbReference type="STRING" id="1081105.A0A167AQ41"/>
<dbReference type="GO" id="GO:0000978">
    <property type="term" value="F:RNA polymerase II cis-regulatory region sequence-specific DNA binding"/>
    <property type="evidence" value="ECO:0007669"/>
    <property type="project" value="TreeGrafter"/>
</dbReference>
<name>A0A167AQ41_METRR</name>
<dbReference type="InterPro" id="IPR050917">
    <property type="entry name" value="SOX_TF"/>
</dbReference>
<dbReference type="GO" id="GO:0000981">
    <property type="term" value="F:DNA-binding transcription factor activity, RNA polymerase II-specific"/>
    <property type="evidence" value="ECO:0007669"/>
    <property type="project" value="TreeGrafter"/>
</dbReference>
<evidence type="ECO:0000313" key="11">
    <source>
        <dbReference type="Proteomes" id="UP000243498"/>
    </source>
</evidence>
<feature type="region of interest" description="Disordered" evidence="7">
    <location>
        <begin position="121"/>
        <end position="167"/>
    </location>
</feature>
<evidence type="ECO:0000256" key="6">
    <source>
        <dbReference type="PROSITE-ProRule" id="PRU00267"/>
    </source>
</evidence>
<dbReference type="OMA" id="QMHRKAF"/>